<sequence>MSTVIVTLLLLTAPYLLARLLQVRIAGLIVTKFGSVFSRNGERRHRYDDVFIWTGS</sequence>
<dbReference type="EMBL" id="JAWIIV010000001">
    <property type="protein sequence ID" value="MEC4717704.1"/>
    <property type="molecule type" value="Genomic_DNA"/>
</dbReference>
<proteinExistence type="predicted"/>
<reference evidence="1 2" key="1">
    <citation type="submission" date="2023-10" db="EMBL/GenBank/DDBJ databases">
        <title>Noviherbaspirillum sp. CPCC 100848 genome assembly.</title>
        <authorList>
            <person name="Li X.Y."/>
            <person name="Fang X.M."/>
        </authorList>
    </citation>
    <scope>NUCLEOTIDE SEQUENCE [LARGE SCALE GENOMIC DNA]</scope>
    <source>
        <strain evidence="1 2">CPCC 100848</strain>
    </source>
</reference>
<comment type="caution">
    <text evidence="1">The sequence shown here is derived from an EMBL/GenBank/DDBJ whole genome shotgun (WGS) entry which is preliminary data.</text>
</comment>
<evidence type="ECO:0000313" key="1">
    <source>
        <dbReference type="EMBL" id="MEC4717704.1"/>
    </source>
</evidence>
<accession>A0ABU6J3B3</accession>
<name>A0ABU6J3B3_9BURK</name>
<organism evidence="1 2">
    <name type="scientific">Noviherbaspirillum album</name>
    <dbReference type="NCBI Taxonomy" id="3080276"/>
    <lineage>
        <taxon>Bacteria</taxon>
        <taxon>Pseudomonadati</taxon>
        <taxon>Pseudomonadota</taxon>
        <taxon>Betaproteobacteria</taxon>
        <taxon>Burkholderiales</taxon>
        <taxon>Oxalobacteraceae</taxon>
        <taxon>Noviherbaspirillum</taxon>
    </lineage>
</organism>
<evidence type="ECO:0000313" key="2">
    <source>
        <dbReference type="Proteomes" id="UP001352263"/>
    </source>
</evidence>
<keyword evidence="2" id="KW-1185">Reference proteome</keyword>
<protein>
    <submittedName>
        <fullName evidence="1">Uncharacterized protein</fullName>
    </submittedName>
</protein>
<gene>
    <name evidence="1" type="ORF">RY831_00920</name>
</gene>
<dbReference type="Proteomes" id="UP001352263">
    <property type="component" value="Unassembled WGS sequence"/>
</dbReference>
<dbReference type="RefSeq" id="WP_326504454.1">
    <property type="nucleotide sequence ID" value="NZ_JAWIIV010000001.1"/>
</dbReference>